<dbReference type="PROSITE" id="PS00509">
    <property type="entry name" value="RAS_GTPASE_ACTIV_1"/>
    <property type="match status" value="1"/>
</dbReference>
<dbReference type="Proteomes" id="UP001251528">
    <property type="component" value="Unassembled WGS sequence"/>
</dbReference>
<dbReference type="SUPFAM" id="SSF48350">
    <property type="entry name" value="GTPase activation domain, GAP"/>
    <property type="match status" value="1"/>
</dbReference>
<accession>A0AAJ0FXV2</accession>
<dbReference type="Gene3D" id="3.40.525.10">
    <property type="entry name" value="CRAL-TRIO lipid binding domain"/>
    <property type="match status" value="1"/>
</dbReference>
<dbReference type="InterPro" id="IPR011993">
    <property type="entry name" value="PH-like_dom_sf"/>
</dbReference>
<organism evidence="4 5">
    <name type="scientific">Conoideocrella luteorostrata</name>
    <dbReference type="NCBI Taxonomy" id="1105319"/>
    <lineage>
        <taxon>Eukaryota</taxon>
        <taxon>Fungi</taxon>
        <taxon>Dikarya</taxon>
        <taxon>Ascomycota</taxon>
        <taxon>Pezizomycotina</taxon>
        <taxon>Sordariomycetes</taxon>
        <taxon>Hypocreomycetidae</taxon>
        <taxon>Hypocreales</taxon>
        <taxon>Clavicipitaceae</taxon>
        <taxon>Conoideocrella</taxon>
    </lineage>
</organism>
<dbReference type="InterPro" id="IPR039360">
    <property type="entry name" value="Ras_GTPase"/>
</dbReference>
<evidence type="ECO:0000313" key="4">
    <source>
        <dbReference type="EMBL" id="KAK2612867.1"/>
    </source>
</evidence>
<dbReference type="Pfam" id="PF00616">
    <property type="entry name" value="RasGAP"/>
    <property type="match status" value="1"/>
</dbReference>
<dbReference type="InterPro" id="IPR036865">
    <property type="entry name" value="CRAL-TRIO_dom_sf"/>
</dbReference>
<dbReference type="Pfam" id="PF21877">
    <property type="entry name" value="PH_NF1"/>
    <property type="match status" value="1"/>
</dbReference>
<feature type="domain" description="Ras-GAP" evidence="3">
    <location>
        <begin position="1176"/>
        <end position="1369"/>
    </location>
</feature>
<keyword evidence="2" id="KW-0597">Phosphoprotein</keyword>
<dbReference type="InterPro" id="IPR008936">
    <property type="entry name" value="Rho_GTPase_activation_prot"/>
</dbReference>
<dbReference type="EMBL" id="JASWJB010000011">
    <property type="protein sequence ID" value="KAK2612867.1"/>
    <property type="molecule type" value="Genomic_DNA"/>
</dbReference>
<dbReference type="Gene3D" id="1.10.506.10">
    <property type="entry name" value="GTPase Activation - p120gap, domain 1"/>
    <property type="match status" value="2"/>
</dbReference>
<dbReference type="InterPro" id="IPR001936">
    <property type="entry name" value="RasGAP_dom"/>
</dbReference>
<evidence type="ECO:0000256" key="1">
    <source>
        <dbReference type="ARBA" id="ARBA00022468"/>
    </source>
</evidence>
<dbReference type="GO" id="GO:0005096">
    <property type="term" value="F:GTPase activator activity"/>
    <property type="evidence" value="ECO:0007669"/>
    <property type="project" value="UniProtKB-KW"/>
</dbReference>
<dbReference type="InterPro" id="IPR023152">
    <property type="entry name" value="RasGAP_CS"/>
</dbReference>
<proteinExistence type="predicted"/>
<comment type="caution">
    <text evidence="4">The sequence shown here is derived from an EMBL/GenBank/DDBJ whole genome shotgun (WGS) entry which is preliminary data.</text>
</comment>
<keyword evidence="5" id="KW-1185">Reference proteome</keyword>
<dbReference type="SMART" id="SM00323">
    <property type="entry name" value="RasGAP"/>
    <property type="match status" value="1"/>
</dbReference>
<dbReference type="SUPFAM" id="SSF48371">
    <property type="entry name" value="ARM repeat"/>
    <property type="match status" value="2"/>
</dbReference>
<name>A0AAJ0FXV2_9HYPO</name>
<evidence type="ECO:0000256" key="2">
    <source>
        <dbReference type="ARBA" id="ARBA00022553"/>
    </source>
</evidence>
<evidence type="ECO:0000313" key="5">
    <source>
        <dbReference type="Proteomes" id="UP001251528"/>
    </source>
</evidence>
<dbReference type="InterPro" id="IPR016024">
    <property type="entry name" value="ARM-type_fold"/>
</dbReference>
<sequence length="2479" mass="277225">MNNDAVLVGCLVDRIASRLPHRTGPTDRTFEEDEILQITRATLVDLSRTAIQVVIDSLLGLLEDLARPYVGVAAHPSHILQSELYILSLAAASCSSNWRWLSKEGVEETQILPGPLEPVLVNRLFDALKQLLEPIPHDYILPAQTLLDQLPERNFCVPRPDKVLAQNDTKLFVEAECLAEYLVEFDAHVKVLVEFASASTWSAAFEYIRNTIYSVRTTPFQEGSPDNQSQIQDIETAALVTLRLLSFFWIDSTKLGYIIQEICSSYLHFRKSYQCTMAVVLPLLVARWIDRCPDEFVRLHSHLKRLDGGADTLFDMTQTGIDNGRRKAVLYPMQISLLLLLPDVFEVASNLREAKSNNLVKKVSFLDSLRKALRNGNERAAYCLVTLLRAARHFKAESDSALVSYAMDVQDEIRDSVFSLSHSGNSAPHFDQDMITGAFVSLAHLDPNGGIDALTRTCISSPAPDAFKIAVIQACSYFARQPQADRYARFHHNALSFIQSEFESECIKSLKSDNDSMQMNERKILEILRYLDVSLAPLIHDLSDQNSSNKFLKPFIFCVISAVPSIRQLATRVAKSLFAGEEYSMKALQPETLEATVELRKTLWNQISSIVLVLCADVRVNPSMSSIAQLREFLDARANLLKGIPVLSNIPIDTFEIHKAASKLESTLLVSLCSPEISLCQAATLCIGLLVDEYAHVDVYSETANLLSSTHRNNLVYLELASPAFHFTGLVAFQKRMRGLLRQMRVPTKGVLHAWEAAFDKWMHLSKEVSTATANSVDDRILSEWRNLSGFLASLGGICTNEHANKLDEAIADLQWIDRLFSEQHEEPLLTRFLKLAIQLLGCDNIKVREAIREVLSTEVSPILYIALFKALESELEVLLAGVLASSDNNQENEVIFAEQAASLLKTMVEKLESHSDLGSVSSVHLGVLTLSFAKFLDGAPDGGTSMRVKIKICHLCEAVMKRKEHLNLRDDVRIRNQLLEHIFGWIARPHTLKQDQSTNPTTRPDEIRRVQKDLDKACLKTLADLTFRLPLQPADSQTDAGMSELKSQMFHTYFNRFLSLLNYETQDINRRNSPYGGSGRDETTSNADLVITILSNLLSANIDVGLKHSLNIGYHENVEIRAAFVRVLCNILTQGTEFSSLTDSAVSDKYVELLNLLTTDLSLSVAMGAICPASEVDELTICLLTVFEQRGLIFDLFEALIRQEIEQTENETEILRRTCVATKMLSVYAKWKGAPYLKSTLQKVLERLMLTSKDLDLELDPARVSAPDELQKNAAQLQIVAKVFMDDICASAPNVPSSFQKICSIISDAVLPRFPNAKYTAVGAFVFLRFFCPAIVAPEAEGLVSIPPTKEMRRGLLLIAKIIQNLANNVLFGTKEPYMFPLNPFLVQNIHLVTGFLRKISIPPHQGDTPNVDTFDFGSCVSLHRFLYDHWDHLRQTLVSRGKREFLRVPGELSRGTPPVLEPLRSLIDNLGPPPLAISWNRPHISCNTPPLYSRFQNFMLHNAFRSAESFLTSRAVYDGGESKDGLSIVCVILRHIENESIDYDTLLYCYLKIASRLWHEPFGLFIDATCYNGRSEPSDDFFSKLDFLTPSELARSFSRIYIYNMNSVFRRCFRRLLRNSTREESSIFHPSNVEYHLIGSLQDLQAHFHLSQLHLPKETISVVTETRFMFQSITRLSKSKGKVDVVIKVGSQFVQITTVKKQEVLSGFRLSSVINDIFRLSDIEEAATSTTAQADDDSSFGLRADGGKIVMFFTSSKRADVVQTIRGARTKQGKDNRMPKPVERLVRPQDVPGTMLNLSLTNLSSPYHVLRLASYNLLGALCRSFDFGAAGKLVCSKGQSADDVFPEGPLSLCRGAPTNMLLDLAVPLDPTRFIVNISRELAQAEPQLTSDFLAEFFVSWESIPEEQKPLSLEYVAPWLSGLRTTVLVGEGDGDKGRDKVTSLFRKLIDVAVLDQSLTYALEQYIWPSIAQDELLLEIFVDELVRAALSYENRPETLEILSSVMVGLGTITLRGRIISRLRKALNRSSLRPTRLLPDNSVWEEVCVLLQLCLALSFDCRVQSQMFLPEVFHLVTLLANTGAHEIRLIVYKLLVNSIHAICSTFYLEDAKALRLRSILEIFADSKGDMFTPPSSLVRDGASVSTSLDSGPALVATENLTAMLSEVCSIAAPSVDVANAWRARWMSLVASTAFQNNPAIQPRAFAVLGYLAKEEVDDDLLYQVLVALRNSVSQFGEDGNSEMLVSIVTSLTKMTAKLPSASRYGLQLFWLAMYLVRLVPPNLFNCAAQFLEAILTNIGTISNIRGDALVPLLIQCRMQLDEAALPLDDAYGIHFEEDTFHFAVCASLVRGLTDTVTRSTAIHTLLTFLEMTGRPEDSAPSDANHAVYGSPYLALLLARGMKEDDFIERLWWSDLGHSSISDILTCRGMRSIERIEDKDLFLISAIELVDFRYLEDAAQARSLHWLNNLAKLRPTVFTSL</sequence>
<reference evidence="4" key="1">
    <citation type="submission" date="2023-06" db="EMBL/GenBank/DDBJ databases">
        <title>Conoideocrella luteorostrata (Hypocreales: Clavicipitaceae), a potential biocontrol fungus for elongate hemlock scale in United States Christmas tree production areas.</title>
        <authorList>
            <person name="Barrett H."/>
            <person name="Lovett B."/>
            <person name="Macias A.M."/>
            <person name="Stajich J.E."/>
            <person name="Kasson M.T."/>
        </authorList>
    </citation>
    <scope>NUCLEOTIDE SEQUENCE</scope>
    <source>
        <strain evidence="4">ARSEF 14590</strain>
    </source>
</reference>
<dbReference type="InterPro" id="IPR054071">
    <property type="entry name" value="PH_NF1"/>
</dbReference>
<dbReference type="InterPro" id="IPR001251">
    <property type="entry name" value="CRAL-TRIO_dom"/>
</dbReference>
<dbReference type="PANTHER" id="PTHR10194:SF142">
    <property type="entry name" value="NEUROFIBROMIN"/>
    <property type="match status" value="1"/>
</dbReference>
<dbReference type="PANTHER" id="PTHR10194">
    <property type="entry name" value="RAS GTPASE-ACTIVATING PROTEINS"/>
    <property type="match status" value="1"/>
</dbReference>
<dbReference type="Pfam" id="PF13716">
    <property type="entry name" value="CRAL_TRIO_2"/>
    <property type="match status" value="1"/>
</dbReference>
<keyword evidence="1" id="KW-0343">GTPase activation</keyword>
<evidence type="ECO:0000259" key="3">
    <source>
        <dbReference type="PROSITE" id="PS50018"/>
    </source>
</evidence>
<dbReference type="PROSITE" id="PS50018">
    <property type="entry name" value="RAS_GTPASE_ACTIV_2"/>
    <property type="match status" value="1"/>
</dbReference>
<dbReference type="GO" id="GO:0007165">
    <property type="term" value="P:signal transduction"/>
    <property type="evidence" value="ECO:0007669"/>
    <property type="project" value="UniProtKB-ARBA"/>
</dbReference>
<gene>
    <name evidence="4" type="primary">IRA2</name>
    <name evidence="4" type="ORF">QQS21_001147</name>
</gene>
<dbReference type="CDD" id="cd05392">
    <property type="entry name" value="RasGAP_Neurofibromin_like"/>
    <property type="match status" value="1"/>
</dbReference>
<dbReference type="Gene3D" id="2.30.29.30">
    <property type="entry name" value="Pleckstrin-homology domain (PH domain)/Phosphotyrosine-binding domain (PTB)"/>
    <property type="match status" value="1"/>
</dbReference>
<protein>
    <submittedName>
        <fullName evidence="4">Ras GTPase activating protein ira2</fullName>
    </submittedName>
</protein>